<dbReference type="CDD" id="cd08297">
    <property type="entry name" value="CAD3"/>
    <property type="match status" value="1"/>
</dbReference>
<evidence type="ECO:0000259" key="9">
    <source>
        <dbReference type="SMART" id="SM00829"/>
    </source>
</evidence>
<comment type="similarity">
    <text evidence="2">Belongs to the zinc-containing alcohol dehydrogenase family.</text>
</comment>
<evidence type="ECO:0000313" key="10">
    <source>
        <dbReference type="EMBL" id="KAK7541130.1"/>
    </source>
</evidence>
<keyword evidence="4" id="KW-0479">Metal-binding</keyword>
<dbReference type="Pfam" id="PF00107">
    <property type="entry name" value="ADH_zinc_N"/>
    <property type="match status" value="1"/>
</dbReference>
<reference evidence="10 11" key="1">
    <citation type="submission" date="2024-04" db="EMBL/GenBank/DDBJ databases">
        <title>Phyllosticta paracitricarpa is synonymous to the EU quarantine fungus P. citricarpa based on phylogenomic analyses.</title>
        <authorList>
            <consortium name="Lawrence Berkeley National Laboratory"/>
            <person name="Van ingen-buijs V.A."/>
            <person name="Van westerhoven A.C."/>
            <person name="Haridas S."/>
            <person name="Skiadas P."/>
            <person name="Martin F."/>
            <person name="Groenewald J.Z."/>
            <person name="Crous P.W."/>
            <person name="Seidl M.F."/>
        </authorList>
    </citation>
    <scope>NUCLEOTIDE SEQUENCE [LARGE SCALE GENOMIC DNA]</scope>
    <source>
        <strain evidence="10 11">CPC 17464</strain>
    </source>
</reference>
<feature type="domain" description="Enoyl reductase (ER)" evidence="9">
    <location>
        <begin position="62"/>
        <end position="398"/>
    </location>
</feature>
<evidence type="ECO:0000313" key="11">
    <source>
        <dbReference type="Proteomes" id="UP001360953"/>
    </source>
</evidence>
<evidence type="ECO:0000256" key="1">
    <source>
        <dbReference type="ARBA" id="ARBA00001947"/>
    </source>
</evidence>
<proteinExistence type="inferred from homology"/>
<sequence>MRAPRNPNPSPSCSPVLPPLQPKSLVRAQPHFHSSVVPPEKKRARNMSNLPSHQRAAVVVEKSDNPRFEIQDVPLPQLGPNDVLVQLSVTGICGTDFALATGRLGPIRRVLGHEGIGRVVKVGSSLNTNDIPLGQRVGIAWIRDVCGRCAVCLHANGAENPRCLKQLHSGRKFDGTFAQYTIAPARYLMPLPEGLPDEVLAPILCGGITSYKALKNSGATPGQFVAISGAGGGVGALSIQYAKAMGFRVIAVDAGEPKRQFCLDLGAETYVNVASERDAAAAVKAATTQGKGAAAVLVAAGSGAAYNTSLNMLAPFGTLVGIGIPPPDQPMSFHPLQLIDFGYRIIGSCTGTHTDLLEAIEFVERGLVKPSTLAAKLDDLNRICRETAQGKVSGKYVIKL</sequence>
<dbReference type="InterPro" id="IPR020843">
    <property type="entry name" value="ER"/>
</dbReference>
<organism evidence="10 11">
    <name type="scientific">Phyllosticta citribraziliensis</name>
    <dbReference type="NCBI Taxonomy" id="989973"/>
    <lineage>
        <taxon>Eukaryota</taxon>
        <taxon>Fungi</taxon>
        <taxon>Dikarya</taxon>
        <taxon>Ascomycota</taxon>
        <taxon>Pezizomycotina</taxon>
        <taxon>Dothideomycetes</taxon>
        <taxon>Dothideomycetes incertae sedis</taxon>
        <taxon>Botryosphaeriales</taxon>
        <taxon>Phyllostictaceae</taxon>
        <taxon>Phyllosticta</taxon>
    </lineage>
</organism>
<dbReference type="EC" id="1.1.1.1" evidence="3"/>
<evidence type="ECO:0000256" key="6">
    <source>
        <dbReference type="ARBA" id="ARBA00023002"/>
    </source>
</evidence>
<feature type="region of interest" description="Disordered" evidence="8">
    <location>
        <begin position="1"/>
        <end position="52"/>
    </location>
</feature>
<dbReference type="InterPro" id="IPR036291">
    <property type="entry name" value="NAD(P)-bd_dom_sf"/>
</dbReference>
<dbReference type="InterPro" id="IPR013154">
    <property type="entry name" value="ADH-like_N"/>
</dbReference>
<evidence type="ECO:0000256" key="5">
    <source>
        <dbReference type="ARBA" id="ARBA00022833"/>
    </source>
</evidence>
<dbReference type="InterPro" id="IPR011032">
    <property type="entry name" value="GroES-like_sf"/>
</dbReference>
<dbReference type="GeneID" id="92032469"/>
<name>A0ABR1M0Z2_9PEZI</name>
<dbReference type="PANTHER" id="PTHR42940">
    <property type="entry name" value="ALCOHOL DEHYDROGENASE 1-RELATED"/>
    <property type="match status" value="1"/>
</dbReference>
<dbReference type="Proteomes" id="UP001360953">
    <property type="component" value="Unassembled WGS sequence"/>
</dbReference>
<accession>A0ABR1M0Z2</accession>
<evidence type="ECO:0000256" key="2">
    <source>
        <dbReference type="ARBA" id="ARBA00008072"/>
    </source>
</evidence>
<dbReference type="SUPFAM" id="SSF51735">
    <property type="entry name" value="NAD(P)-binding Rossmann-fold domains"/>
    <property type="match status" value="1"/>
</dbReference>
<dbReference type="EMBL" id="JBBPEH010000003">
    <property type="protein sequence ID" value="KAK7541130.1"/>
    <property type="molecule type" value="Genomic_DNA"/>
</dbReference>
<dbReference type="Gene3D" id="3.40.50.720">
    <property type="entry name" value="NAD(P)-binding Rossmann-like Domain"/>
    <property type="match status" value="1"/>
</dbReference>
<comment type="cofactor">
    <cofactor evidence="1">
        <name>Zn(2+)</name>
        <dbReference type="ChEBI" id="CHEBI:29105"/>
    </cofactor>
</comment>
<dbReference type="InterPro" id="IPR013149">
    <property type="entry name" value="ADH-like_C"/>
</dbReference>
<dbReference type="SMART" id="SM00829">
    <property type="entry name" value="PKS_ER"/>
    <property type="match status" value="1"/>
</dbReference>
<dbReference type="PANTHER" id="PTHR42940:SF3">
    <property type="entry name" value="ALCOHOL DEHYDROGENASE 1-RELATED"/>
    <property type="match status" value="1"/>
</dbReference>
<dbReference type="Gene3D" id="3.90.180.10">
    <property type="entry name" value="Medium-chain alcohol dehydrogenases, catalytic domain"/>
    <property type="match status" value="1"/>
</dbReference>
<feature type="compositionally biased region" description="Pro residues" evidence="8">
    <location>
        <begin position="1"/>
        <end position="21"/>
    </location>
</feature>
<dbReference type="RefSeq" id="XP_066658061.1">
    <property type="nucleotide sequence ID" value="XM_066799563.1"/>
</dbReference>
<gene>
    <name evidence="10" type="ORF">J3D65DRAFT_617587</name>
</gene>
<evidence type="ECO:0000256" key="7">
    <source>
        <dbReference type="ARBA" id="ARBA00023027"/>
    </source>
</evidence>
<evidence type="ECO:0000256" key="4">
    <source>
        <dbReference type="ARBA" id="ARBA00022723"/>
    </source>
</evidence>
<keyword evidence="5" id="KW-0862">Zinc</keyword>
<evidence type="ECO:0000256" key="3">
    <source>
        <dbReference type="ARBA" id="ARBA00013190"/>
    </source>
</evidence>
<keyword evidence="6" id="KW-0560">Oxidoreductase</keyword>
<dbReference type="SUPFAM" id="SSF50129">
    <property type="entry name" value="GroES-like"/>
    <property type="match status" value="1"/>
</dbReference>
<evidence type="ECO:0000256" key="8">
    <source>
        <dbReference type="SAM" id="MobiDB-lite"/>
    </source>
</evidence>
<keyword evidence="11" id="KW-1185">Reference proteome</keyword>
<keyword evidence="7" id="KW-0520">NAD</keyword>
<dbReference type="Pfam" id="PF08240">
    <property type="entry name" value="ADH_N"/>
    <property type="match status" value="1"/>
</dbReference>
<comment type="caution">
    <text evidence="10">The sequence shown here is derived from an EMBL/GenBank/DDBJ whole genome shotgun (WGS) entry which is preliminary data.</text>
</comment>
<protein>
    <recommendedName>
        <fullName evidence="3">alcohol dehydrogenase</fullName>
        <ecNumber evidence="3">1.1.1.1</ecNumber>
    </recommendedName>
</protein>